<accession>G0QUB3</accession>
<evidence type="ECO:0000313" key="9">
    <source>
        <dbReference type="Proteomes" id="UP000008983"/>
    </source>
</evidence>
<dbReference type="InterPro" id="IPR001245">
    <property type="entry name" value="Ser-Thr/Tyr_kinase_cat_dom"/>
</dbReference>
<evidence type="ECO:0000256" key="5">
    <source>
        <dbReference type="ARBA" id="ARBA00022777"/>
    </source>
</evidence>
<dbReference type="InParanoid" id="G0QUB3"/>
<dbReference type="FunFam" id="1.10.510.10:FF:000571">
    <property type="entry name" value="Maternal embryonic leucine zipper kinase"/>
    <property type="match status" value="1"/>
</dbReference>
<evidence type="ECO:0000256" key="4">
    <source>
        <dbReference type="ARBA" id="ARBA00022741"/>
    </source>
</evidence>
<dbReference type="PANTHER" id="PTHR24345:SF0">
    <property type="entry name" value="CELL CYCLE SERINE_THREONINE-PROTEIN KINASE CDC5_MSD2"/>
    <property type="match status" value="1"/>
</dbReference>
<dbReference type="SMART" id="SM00220">
    <property type="entry name" value="S_TKc"/>
    <property type="match status" value="1"/>
</dbReference>
<dbReference type="Pfam" id="PF00069">
    <property type="entry name" value="Pkinase"/>
    <property type="match status" value="1"/>
</dbReference>
<dbReference type="STRING" id="857967.G0QUB3"/>
<dbReference type="GO" id="GO:0004674">
    <property type="term" value="F:protein serine/threonine kinase activity"/>
    <property type="evidence" value="ECO:0007669"/>
    <property type="project" value="UniProtKB-KW"/>
</dbReference>
<dbReference type="PROSITE" id="PS00108">
    <property type="entry name" value="PROTEIN_KINASE_ST"/>
    <property type="match status" value="1"/>
</dbReference>
<dbReference type="GO" id="GO:0005524">
    <property type="term" value="F:ATP binding"/>
    <property type="evidence" value="ECO:0007669"/>
    <property type="project" value="UniProtKB-KW"/>
</dbReference>
<protein>
    <submittedName>
        <fullName evidence="8">Protein kinase domain protein</fullName>
        <ecNumber evidence="8">2.7.11.21</ecNumber>
    </submittedName>
</protein>
<name>G0QUB3_ICHMU</name>
<dbReference type="GeneID" id="14907314"/>
<evidence type="ECO:0000256" key="1">
    <source>
        <dbReference type="ARBA" id="ARBA00011245"/>
    </source>
</evidence>
<dbReference type="Proteomes" id="UP000008983">
    <property type="component" value="Unassembled WGS sequence"/>
</dbReference>
<dbReference type="GO" id="GO:0005634">
    <property type="term" value="C:nucleus"/>
    <property type="evidence" value="ECO:0007669"/>
    <property type="project" value="TreeGrafter"/>
</dbReference>
<proteinExistence type="predicted"/>
<evidence type="ECO:0000256" key="6">
    <source>
        <dbReference type="ARBA" id="ARBA00022840"/>
    </source>
</evidence>
<dbReference type="InterPro" id="IPR008271">
    <property type="entry name" value="Ser/Thr_kinase_AS"/>
</dbReference>
<comment type="subunit">
    <text evidence="1">Monomer.</text>
</comment>
<evidence type="ECO:0000256" key="3">
    <source>
        <dbReference type="ARBA" id="ARBA00022679"/>
    </source>
</evidence>
<keyword evidence="4" id="KW-0547">Nucleotide-binding</keyword>
<organism evidence="8 9">
    <name type="scientific">Ichthyophthirius multifiliis</name>
    <name type="common">White spot disease agent</name>
    <name type="synonym">Ich</name>
    <dbReference type="NCBI Taxonomy" id="5932"/>
    <lineage>
        <taxon>Eukaryota</taxon>
        <taxon>Sar</taxon>
        <taxon>Alveolata</taxon>
        <taxon>Ciliophora</taxon>
        <taxon>Intramacronucleata</taxon>
        <taxon>Oligohymenophorea</taxon>
        <taxon>Hymenostomatida</taxon>
        <taxon>Ophryoglenina</taxon>
        <taxon>Ichthyophthirius</taxon>
    </lineage>
</organism>
<dbReference type="InterPro" id="IPR011009">
    <property type="entry name" value="Kinase-like_dom_sf"/>
</dbReference>
<evidence type="ECO:0000259" key="7">
    <source>
        <dbReference type="PROSITE" id="PS50011"/>
    </source>
</evidence>
<dbReference type="InterPro" id="IPR000719">
    <property type="entry name" value="Prot_kinase_dom"/>
</dbReference>
<keyword evidence="2" id="KW-0723">Serine/threonine-protein kinase</keyword>
<dbReference type="EMBL" id="GL983907">
    <property type="protein sequence ID" value="EGR31185.1"/>
    <property type="molecule type" value="Genomic_DNA"/>
</dbReference>
<keyword evidence="3 8" id="KW-0808">Transferase</keyword>
<dbReference type="PROSITE" id="PS50011">
    <property type="entry name" value="PROTEIN_KINASE_DOM"/>
    <property type="match status" value="1"/>
</dbReference>
<keyword evidence="6" id="KW-0067">ATP-binding</keyword>
<dbReference type="eggNOG" id="KOG0611">
    <property type="taxonomic scope" value="Eukaryota"/>
</dbReference>
<dbReference type="PANTHER" id="PTHR24345">
    <property type="entry name" value="SERINE/THREONINE-PROTEIN KINASE PLK"/>
    <property type="match status" value="1"/>
</dbReference>
<evidence type="ECO:0000313" key="8">
    <source>
        <dbReference type="EMBL" id="EGR31185.1"/>
    </source>
</evidence>
<dbReference type="RefSeq" id="XP_004034671.1">
    <property type="nucleotide sequence ID" value="XM_004034623.1"/>
</dbReference>
<evidence type="ECO:0000256" key="2">
    <source>
        <dbReference type="ARBA" id="ARBA00022527"/>
    </source>
</evidence>
<dbReference type="Gene3D" id="1.10.510.10">
    <property type="entry name" value="Transferase(Phosphotransferase) domain 1"/>
    <property type="match status" value="1"/>
</dbReference>
<keyword evidence="9" id="KW-1185">Reference proteome</keyword>
<reference evidence="8 9" key="1">
    <citation type="submission" date="2011-07" db="EMBL/GenBank/DDBJ databases">
        <authorList>
            <person name="Coyne R."/>
            <person name="Brami D."/>
            <person name="Johnson J."/>
            <person name="Hostetler J."/>
            <person name="Hannick L."/>
            <person name="Clark T."/>
            <person name="Cassidy-Hanley D."/>
            <person name="Inman J."/>
        </authorList>
    </citation>
    <scope>NUCLEOTIDE SEQUENCE [LARGE SCALE GENOMIC DNA]</scope>
    <source>
        <strain evidence="8 9">G5</strain>
    </source>
</reference>
<dbReference type="AlphaFoldDB" id="G0QUB3"/>
<dbReference type="OrthoDB" id="8435215at2759"/>
<sequence>MIVGSLGKGIYFLFISQTTYQINKKSKGSNTNVKLAMNKQTGMYYALKIYQINIQLDLQKIRNIKRKIQILQRISHPNIIQIIFYIYFLFQNQIKIVLVMEFFSKLSLKEFLKKRKEHKISENDAKLIFKQLLNGLDYLHNKNIIHRDIKLENILIQEQTKKVAYIDFGFSIYTSQKLKVFCGTPNYIAPEILHIQIFFFSYFQYCGKKADVWALGVLLYVLITGQYPFKASSDNELYKKIKSCKYTQSYNISIQANNILTKIFKINPNQRPDYRQILQEPWFNC</sequence>
<dbReference type="SUPFAM" id="SSF56112">
    <property type="entry name" value="Protein kinase-like (PK-like)"/>
    <property type="match status" value="1"/>
</dbReference>
<dbReference type="OMA" id="NVRERIT"/>
<dbReference type="EC" id="2.7.11.21" evidence="8"/>
<keyword evidence="5 8" id="KW-0418">Kinase</keyword>
<gene>
    <name evidence="8" type="ORF">IMG5_116110</name>
</gene>
<dbReference type="PIRSF" id="PIRSF000654">
    <property type="entry name" value="Integrin-linked_kinase"/>
    <property type="match status" value="1"/>
</dbReference>
<dbReference type="PRINTS" id="PR00109">
    <property type="entry name" value="TYRKINASE"/>
</dbReference>
<feature type="domain" description="Protein kinase" evidence="7">
    <location>
        <begin position="19"/>
        <end position="283"/>
    </location>
</feature>